<dbReference type="AlphaFoldDB" id="A0A326U9B0"/>
<dbReference type="RefSeq" id="WP_170142669.1">
    <property type="nucleotide sequence ID" value="NZ_BIFX01000001.1"/>
</dbReference>
<proteinExistence type="predicted"/>
<gene>
    <name evidence="2" type="ORF">EI42_03210</name>
</gene>
<dbReference type="InterPro" id="IPR011990">
    <property type="entry name" value="TPR-like_helical_dom_sf"/>
</dbReference>
<evidence type="ECO:0000313" key="3">
    <source>
        <dbReference type="Proteomes" id="UP000248806"/>
    </source>
</evidence>
<protein>
    <submittedName>
        <fullName evidence="2">DNA-binding XRE family transcriptional regulator</fullName>
    </submittedName>
</protein>
<organism evidence="2 3">
    <name type="scientific">Thermosporothrix hazakensis</name>
    <dbReference type="NCBI Taxonomy" id="644383"/>
    <lineage>
        <taxon>Bacteria</taxon>
        <taxon>Bacillati</taxon>
        <taxon>Chloroflexota</taxon>
        <taxon>Ktedonobacteria</taxon>
        <taxon>Ktedonobacterales</taxon>
        <taxon>Thermosporotrichaceae</taxon>
        <taxon>Thermosporothrix</taxon>
    </lineage>
</organism>
<evidence type="ECO:0000313" key="2">
    <source>
        <dbReference type="EMBL" id="PZW28456.1"/>
    </source>
</evidence>
<reference evidence="2 3" key="1">
    <citation type="submission" date="2018-06" db="EMBL/GenBank/DDBJ databases">
        <title>Genomic Encyclopedia of Archaeal and Bacterial Type Strains, Phase II (KMG-II): from individual species to whole genera.</title>
        <authorList>
            <person name="Goeker M."/>
        </authorList>
    </citation>
    <scope>NUCLEOTIDE SEQUENCE [LARGE SCALE GENOMIC DNA]</scope>
    <source>
        <strain evidence="2 3">ATCC BAA-1881</strain>
    </source>
</reference>
<dbReference type="EMBL" id="QKUF01000010">
    <property type="protein sequence ID" value="PZW28456.1"/>
    <property type="molecule type" value="Genomic_DNA"/>
</dbReference>
<dbReference type="Pfam" id="PF13560">
    <property type="entry name" value="HTH_31"/>
    <property type="match status" value="1"/>
</dbReference>
<dbReference type="PROSITE" id="PS50943">
    <property type="entry name" value="HTH_CROC1"/>
    <property type="match status" value="1"/>
</dbReference>
<sequence>MMDGMLLKSLREERGLSLEAVGRAIGADRQTVWKWETGRRKISPYYRQKLEEFFEEDMKRRAALKMIGATAVGGAVMTLGGSDLYAIGRLALKGGWTELDRDMKTVENAISSLLPKLTGEALSGSDEAAALAVEACLLRATIAKHALDYRASVYYRGEAVTLSQFTSDSMLRAAALAYKACWLVQGNIRRPQEAINIYKNALHFVGESPSLMYSDILGEMAEAYAMLQDEENAMRCIERSAQTYPKRPELDPAYTYGDYPPSLLWQWYAKVHMHLGNFRQAEEALRKSEQSAPTRRGECENAILRAACAAGTNDLDTFVYNMKIGVRLAQELKSEHRKQLAKDVVASAPDRWLSEKQVQEVKELL</sequence>
<feature type="domain" description="HTH cro/C1-type" evidence="1">
    <location>
        <begin position="7"/>
        <end position="61"/>
    </location>
</feature>
<dbReference type="Proteomes" id="UP000248806">
    <property type="component" value="Unassembled WGS sequence"/>
</dbReference>
<dbReference type="Gene3D" id="1.10.260.40">
    <property type="entry name" value="lambda repressor-like DNA-binding domains"/>
    <property type="match status" value="1"/>
</dbReference>
<dbReference type="SUPFAM" id="SSF48452">
    <property type="entry name" value="TPR-like"/>
    <property type="match status" value="1"/>
</dbReference>
<name>A0A326U9B0_THEHA</name>
<dbReference type="SMART" id="SM00530">
    <property type="entry name" value="HTH_XRE"/>
    <property type="match status" value="1"/>
</dbReference>
<keyword evidence="3" id="KW-1185">Reference proteome</keyword>
<accession>A0A326U9B0</accession>
<dbReference type="SUPFAM" id="SSF47413">
    <property type="entry name" value="lambda repressor-like DNA-binding domains"/>
    <property type="match status" value="1"/>
</dbReference>
<dbReference type="InterPro" id="IPR001387">
    <property type="entry name" value="Cro/C1-type_HTH"/>
</dbReference>
<keyword evidence="2" id="KW-0238">DNA-binding</keyword>
<dbReference type="CDD" id="cd00093">
    <property type="entry name" value="HTH_XRE"/>
    <property type="match status" value="1"/>
</dbReference>
<evidence type="ECO:0000259" key="1">
    <source>
        <dbReference type="PROSITE" id="PS50943"/>
    </source>
</evidence>
<dbReference type="GO" id="GO:0003677">
    <property type="term" value="F:DNA binding"/>
    <property type="evidence" value="ECO:0007669"/>
    <property type="project" value="UniProtKB-KW"/>
</dbReference>
<comment type="caution">
    <text evidence="2">The sequence shown here is derived from an EMBL/GenBank/DDBJ whole genome shotgun (WGS) entry which is preliminary data.</text>
</comment>
<dbReference type="Gene3D" id="1.25.40.10">
    <property type="entry name" value="Tetratricopeptide repeat domain"/>
    <property type="match status" value="1"/>
</dbReference>
<dbReference type="InterPro" id="IPR010982">
    <property type="entry name" value="Lambda_DNA-bd_dom_sf"/>
</dbReference>